<dbReference type="Proteomes" id="UP000010998">
    <property type="component" value="Chromosome"/>
</dbReference>
<dbReference type="GeneID" id="90989289"/>
<dbReference type="KEGG" id="mam:Mesau_01800"/>
<feature type="transmembrane region" description="Helical" evidence="1">
    <location>
        <begin position="138"/>
        <end position="158"/>
    </location>
</feature>
<keyword evidence="1" id="KW-0472">Membrane</keyword>
<sequence>MRLYGFLLFWSVLATMIAALSLGPSFAHVLESVPRLTRWSPALWREATVFNGQFLLFAIIGAPLDVAAIICPGLLAWLLRQDRPAFWFALAATLLYALSLVLWFVLVKPANKILATWVPGPIPDNFEAIRLRWETGHMAVTAAKAAGFVSLVVALLSIGRGG</sequence>
<dbReference type="AlphaFoldDB" id="L0KGX0"/>
<reference evidence="3" key="1">
    <citation type="submission" date="2012-02" db="EMBL/GenBank/DDBJ databases">
        <title>Complete sequence of Mesorhizobium australicum WSM2073.</title>
        <authorList>
            <person name="Lucas S."/>
            <person name="Han J."/>
            <person name="Lapidus A."/>
            <person name="Cheng J.-F."/>
            <person name="Goodwin L."/>
            <person name="Pitluck S."/>
            <person name="Peters L."/>
            <person name="Gu W."/>
            <person name="Detter J.C."/>
            <person name="Han C."/>
            <person name="Tapia R."/>
            <person name="Land M."/>
            <person name="Hauser L."/>
            <person name="Kyrpides N."/>
            <person name="Ivanova N."/>
            <person name="Pagani I."/>
            <person name="Reeve W.G."/>
            <person name="Howieson J.G."/>
            <person name="Tiwari R.P."/>
            <person name="O'Hara G.W."/>
            <person name="Atkins C.A."/>
            <person name="Ronson C.W."/>
            <person name="Nandasena K.G."/>
            <person name="Woyke T."/>
        </authorList>
    </citation>
    <scope>NUCLEOTIDE SEQUENCE [LARGE SCALE GENOMIC DNA]</scope>
    <source>
        <strain evidence="3">LMG 24608 / HAMBI 3006 / WSM2073</strain>
    </source>
</reference>
<keyword evidence="1" id="KW-0812">Transmembrane</keyword>
<dbReference type="RefSeq" id="WP_015315710.1">
    <property type="nucleotide sequence ID" value="NC_019973.1"/>
</dbReference>
<feature type="transmembrane region" description="Helical" evidence="1">
    <location>
        <begin position="86"/>
        <end position="106"/>
    </location>
</feature>
<dbReference type="EMBL" id="CP003358">
    <property type="protein sequence ID" value="AGB44251.1"/>
    <property type="molecule type" value="Genomic_DNA"/>
</dbReference>
<proteinExistence type="predicted"/>
<dbReference type="HOGENOM" id="CLU_128115_0_0_5"/>
<dbReference type="OrthoDB" id="8277996at2"/>
<keyword evidence="3" id="KW-1185">Reference proteome</keyword>
<protein>
    <recommendedName>
        <fullName evidence="4">DUF1772 domain-containing protein</fullName>
    </recommendedName>
</protein>
<evidence type="ECO:0000313" key="3">
    <source>
        <dbReference type="Proteomes" id="UP000010998"/>
    </source>
</evidence>
<evidence type="ECO:0000256" key="1">
    <source>
        <dbReference type="SAM" id="Phobius"/>
    </source>
</evidence>
<dbReference type="eggNOG" id="ENOG5032Q4G">
    <property type="taxonomic scope" value="Bacteria"/>
</dbReference>
<evidence type="ECO:0000313" key="2">
    <source>
        <dbReference type="EMBL" id="AGB44251.1"/>
    </source>
</evidence>
<accession>L0KGX0</accession>
<gene>
    <name evidence="2" type="ordered locus">Mesau_01800</name>
</gene>
<feature type="transmembrane region" description="Helical" evidence="1">
    <location>
        <begin position="54"/>
        <end position="79"/>
    </location>
</feature>
<evidence type="ECO:0008006" key="4">
    <source>
        <dbReference type="Google" id="ProtNLM"/>
    </source>
</evidence>
<dbReference type="STRING" id="754035.Mesau_01800"/>
<organism evidence="2 3">
    <name type="scientific">Mesorhizobium australicum (strain HAMBI 3006 / LMG 24608 / WSM2073)</name>
    <dbReference type="NCBI Taxonomy" id="754035"/>
    <lineage>
        <taxon>Bacteria</taxon>
        <taxon>Pseudomonadati</taxon>
        <taxon>Pseudomonadota</taxon>
        <taxon>Alphaproteobacteria</taxon>
        <taxon>Hyphomicrobiales</taxon>
        <taxon>Phyllobacteriaceae</taxon>
        <taxon>Mesorhizobium</taxon>
    </lineage>
</organism>
<keyword evidence="1" id="KW-1133">Transmembrane helix</keyword>
<name>L0KGX0_MESAW</name>